<accession>A0A8T0CMH4</accession>
<dbReference type="Pfam" id="PF13041">
    <property type="entry name" value="PPR_2"/>
    <property type="match status" value="3"/>
</dbReference>
<dbReference type="Gramene" id="rna-gnl|WGS:JABURB|Cocit.L1968.2">
    <property type="protein sequence ID" value="cds-KAF7848424.1"/>
    <property type="gene ID" value="gene-BT93_L1968"/>
</dbReference>
<organism evidence="5 6">
    <name type="scientific">Corymbia citriodora subsp. variegata</name>
    <dbReference type="NCBI Taxonomy" id="360336"/>
    <lineage>
        <taxon>Eukaryota</taxon>
        <taxon>Viridiplantae</taxon>
        <taxon>Streptophyta</taxon>
        <taxon>Embryophyta</taxon>
        <taxon>Tracheophyta</taxon>
        <taxon>Spermatophyta</taxon>
        <taxon>Magnoliopsida</taxon>
        <taxon>eudicotyledons</taxon>
        <taxon>Gunneridae</taxon>
        <taxon>Pentapetalae</taxon>
        <taxon>rosids</taxon>
        <taxon>malvids</taxon>
        <taxon>Myrtales</taxon>
        <taxon>Myrtaceae</taxon>
        <taxon>Myrtoideae</taxon>
        <taxon>Eucalypteae</taxon>
        <taxon>Corymbia</taxon>
    </lineage>
</organism>
<dbReference type="AlphaFoldDB" id="A0A8T0CMH4"/>
<dbReference type="EMBL" id="MU090131">
    <property type="protein sequence ID" value="KAF7848424.1"/>
    <property type="molecule type" value="Genomic_DNA"/>
</dbReference>
<evidence type="ECO:0008006" key="7">
    <source>
        <dbReference type="Google" id="ProtNLM"/>
    </source>
</evidence>
<dbReference type="PANTHER" id="PTHR47938:SF7">
    <property type="entry name" value="PENTACOTRIPEPTIDE-REPEAT REGION OF PRORP DOMAIN-CONTAINING PROTEIN"/>
    <property type="match status" value="1"/>
</dbReference>
<keyword evidence="2" id="KW-0677">Repeat</keyword>
<feature type="repeat" description="PPR" evidence="3">
    <location>
        <begin position="380"/>
        <end position="414"/>
    </location>
</feature>
<dbReference type="Gene3D" id="1.25.40.10">
    <property type="entry name" value="Tetratricopeptide repeat domain"/>
    <property type="match status" value="3"/>
</dbReference>
<evidence type="ECO:0000256" key="1">
    <source>
        <dbReference type="ARBA" id="ARBA00007626"/>
    </source>
</evidence>
<evidence type="ECO:0000256" key="3">
    <source>
        <dbReference type="PROSITE-ProRule" id="PRU00708"/>
    </source>
</evidence>
<evidence type="ECO:0000256" key="2">
    <source>
        <dbReference type="ARBA" id="ARBA00022737"/>
    </source>
</evidence>
<dbReference type="InterPro" id="IPR011990">
    <property type="entry name" value="TPR-like_helical_dom_sf"/>
</dbReference>
<dbReference type="OrthoDB" id="185373at2759"/>
<dbReference type="Pfam" id="PF12854">
    <property type="entry name" value="PPR_1"/>
    <property type="match status" value="1"/>
</dbReference>
<dbReference type="Gramene" id="rna-gnl|WGS:JABURB|Cocit.L1968.1">
    <property type="protein sequence ID" value="cds-KAF7848423.1"/>
    <property type="gene ID" value="gene-BT93_L1968"/>
</dbReference>
<feature type="repeat" description="PPR" evidence="3">
    <location>
        <begin position="169"/>
        <end position="203"/>
    </location>
</feature>
<feature type="repeat" description="PPR" evidence="3">
    <location>
        <begin position="415"/>
        <end position="449"/>
    </location>
</feature>
<keyword evidence="6" id="KW-1185">Reference proteome</keyword>
<comment type="caution">
    <text evidence="5">The sequence shown here is derived from an EMBL/GenBank/DDBJ whole genome shotgun (WGS) entry which is preliminary data.</text>
</comment>
<reference evidence="5" key="1">
    <citation type="submission" date="2020-05" db="EMBL/GenBank/DDBJ databases">
        <title>WGS assembly of Corymbia citriodora subspecies variegata.</title>
        <authorList>
            <person name="Barry K."/>
            <person name="Hundley H."/>
            <person name="Shu S."/>
            <person name="Jenkins J."/>
            <person name="Grimwood J."/>
            <person name="Baten A."/>
        </authorList>
    </citation>
    <scope>NUCLEOTIDE SEQUENCE</scope>
    <source>
        <strain evidence="5">CV2-018</strain>
    </source>
</reference>
<dbReference type="InterPro" id="IPR002885">
    <property type="entry name" value="PPR_rpt"/>
</dbReference>
<dbReference type="Pfam" id="PF01535">
    <property type="entry name" value="PPR"/>
    <property type="match status" value="1"/>
</dbReference>
<feature type="compositionally biased region" description="Basic residues" evidence="4">
    <location>
        <begin position="37"/>
        <end position="50"/>
    </location>
</feature>
<feature type="repeat" description="PPR" evidence="3">
    <location>
        <begin position="240"/>
        <end position="274"/>
    </location>
</feature>
<evidence type="ECO:0000256" key="4">
    <source>
        <dbReference type="SAM" id="MobiDB-lite"/>
    </source>
</evidence>
<dbReference type="EMBL" id="MU090131">
    <property type="protein sequence ID" value="KAF7848423.1"/>
    <property type="molecule type" value="Genomic_DNA"/>
</dbReference>
<dbReference type="Proteomes" id="UP000806378">
    <property type="component" value="Unassembled WGS sequence"/>
</dbReference>
<evidence type="ECO:0000313" key="5">
    <source>
        <dbReference type="EMBL" id="KAF7848424.1"/>
    </source>
</evidence>
<dbReference type="PROSITE" id="PS51375">
    <property type="entry name" value="PPR"/>
    <property type="match status" value="7"/>
</dbReference>
<evidence type="ECO:0000313" key="6">
    <source>
        <dbReference type="Proteomes" id="UP000806378"/>
    </source>
</evidence>
<name>A0A8T0CMH4_CORYI</name>
<dbReference type="GO" id="GO:0003729">
    <property type="term" value="F:mRNA binding"/>
    <property type="evidence" value="ECO:0007669"/>
    <property type="project" value="TreeGrafter"/>
</dbReference>
<feature type="repeat" description="PPR" evidence="3">
    <location>
        <begin position="310"/>
        <end position="344"/>
    </location>
</feature>
<feature type="repeat" description="PPR" evidence="3">
    <location>
        <begin position="345"/>
        <end position="379"/>
    </location>
</feature>
<gene>
    <name evidence="5" type="ORF">BT93_L1968</name>
</gene>
<protein>
    <recommendedName>
        <fullName evidence="7">Pentatricopeptide repeat-containing protein</fullName>
    </recommendedName>
</protein>
<feature type="repeat" description="PPR" evidence="3">
    <location>
        <begin position="275"/>
        <end position="309"/>
    </location>
</feature>
<dbReference type="PANTHER" id="PTHR47938">
    <property type="entry name" value="RESPIRATORY COMPLEX I CHAPERONE (CIA84), PUTATIVE (AFU_ORTHOLOGUE AFUA_2G06020)-RELATED"/>
    <property type="match status" value="1"/>
</dbReference>
<sequence length="474" mass="52161">MGKIPPSFRSAISTSMAARRPPSSLATVDPSSAPPKAHPHFPRKPTKVSRKTLNPDSPDPAPALPRLQSLFESPDLSDAKKIFGSVVAASRSQLDVRLHNSVLQSYAAVATVRDSIALLNHMVKASPTFSPDRSTYHVLLSQSCRAPDASLASVRQVLNLMVNKGVAPNQATADVAIRSLCSSGREDDAVELIRELSSKNSPPDSYTYNFVVKHLCKTRALGTVYNFIDEMRDSLGVKPDLVTYTILIDNVCNTKNLREAMRLVSVLSEEGFKPDCFVYNTIMKGYCMLSRGSEVVGVYKKMKEEGVEPDLVTYNTLIFGLSKSGRVKDARKYLDTMVEAGHFPDAVTYTSLMNGMCREGDPLGALRLLEEMEAKGCSPNSCTYNTLLNGLCKSRLLEKGIELYQMMKSSDMKLETAAYATFVRSLCRRGRVAEAYEVFDYAVESKSLTNVAAYTTLESTLKWLKKAREQGLAV</sequence>
<feature type="region of interest" description="Disordered" evidence="4">
    <location>
        <begin position="1"/>
        <end position="66"/>
    </location>
</feature>
<proteinExistence type="inferred from homology"/>
<dbReference type="NCBIfam" id="TIGR00756">
    <property type="entry name" value="PPR"/>
    <property type="match status" value="6"/>
</dbReference>
<comment type="similarity">
    <text evidence="1">Belongs to the PPR family. P subfamily.</text>
</comment>